<protein>
    <submittedName>
        <fullName evidence="2">Uncharacterized protein</fullName>
    </submittedName>
</protein>
<keyword evidence="3" id="KW-1185">Reference proteome</keyword>
<sequence>MIDRDLRRGGDQRQVRPRSQGSSYPDLMPYIEDRVSTVETDIAEIKTRLGGIETSVGLLQNSVANLEQTQATMRDDVADLKAGQIEIRDLLARVVARLEGVDS</sequence>
<proteinExistence type="predicted"/>
<organism evidence="2 3">
    <name type="scientific">Streptosporangium longisporum</name>
    <dbReference type="NCBI Taxonomy" id="46187"/>
    <lineage>
        <taxon>Bacteria</taxon>
        <taxon>Bacillati</taxon>
        <taxon>Actinomycetota</taxon>
        <taxon>Actinomycetes</taxon>
        <taxon>Streptosporangiales</taxon>
        <taxon>Streptosporangiaceae</taxon>
        <taxon>Streptosporangium</taxon>
    </lineage>
</organism>
<dbReference type="Proteomes" id="UP001499930">
    <property type="component" value="Unassembled WGS sequence"/>
</dbReference>
<evidence type="ECO:0000256" key="1">
    <source>
        <dbReference type="SAM" id="MobiDB-lite"/>
    </source>
</evidence>
<dbReference type="EMBL" id="BAAAWD010000029">
    <property type="protein sequence ID" value="GAA3039490.1"/>
    <property type="molecule type" value="Genomic_DNA"/>
</dbReference>
<evidence type="ECO:0000313" key="3">
    <source>
        <dbReference type="Proteomes" id="UP001499930"/>
    </source>
</evidence>
<gene>
    <name evidence="2" type="ORF">GCM10017559_79750</name>
</gene>
<comment type="caution">
    <text evidence="2">The sequence shown here is derived from an EMBL/GenBank/DDBJ whole genome shotgun (WGS) entry which is preliminary data.</text>
</comment>
<dbReference type="Gene3D" id="1.20.5.340">
    <property type="match status" value="1"/>
</dbReference>
<feature type="compositionally biased region" description="Basic and acidic residues" evidence="1">
    <location>
        <begin position="1"/>
        <end position="14"/>
    </location>
</feature>
<accession>A0ABP6LET2</accession>
<name>A0ABP6LET2_9ACTN</name>
<reference evidence="3" key="1">
    <citation type="journal article" date="2019" name="Int. J. Syst. Evol. Microbiol.">
        <title>The Global Catalogue of Microorganisms (GCM) 10K type strain sequencing project: providing services to taxonomists for standard genome sequencing and annotation.</title>
        <authorList>
            <consortium name="The Broad Institute Genomics Platform"/>
            <consortium name="The Broad Institute Genome Sequencing Center for Infectious Disease"/>
            <person name="Wu L."/>
            <person name="Ma J."/>
        </authorList>
    </citation>
    <scope>NUCLEOTIDE SEQUENCE [LARGE SCALE GENOMIC DNA]</scope>
    <source>
        <strain evidence="3">JCM 3106</strain>
    </source>
</reference>
<feature type="region of interest" description="Disordered" evidence="1">
    <location>
        <begin position="1"/>
        <end position="27"/>
    </location>
</feature>
<evidence type="ECO:0000313" key="2">
    <source>
        <dbReference type="EMBL" id="GAA3039490.1"/>
    </source>
</evidence>